<dbReference type="AlphaFoldDB" id="A0A645JLK3"/>
<keyword evidence="1" id="KW-0472">Membrane</keyword>
<proteinExistence type="predicted"/>
<keyword evidence="1" id="KW-1133">Transmembrane helix</keyword>
<name>A0A645JLK3_9ZZZZ</name>
<accession>A0A645JLK3</accession>
<evidence type="ECO:0000313" key="2">
    <source>
        <dbReference type="EMBL" id="MPN60513.1"/>
    </source>
</evidence>
<dbReference type="EMBL" id="VSSQ01135875">
    <property type="protein sequence ID" value="MPN60513.1"/>
    <property type="molecule type" value="Genomic_DNA"/>
</dbReference>
<feature type="transmembrane region" description="Helical" evidence="1">
    <location>
        <begin position="91"/>
        <end position="110"/>
    </location>
</feature>
<reference evidence="2" key="1">
    <citation type="submission" date="2019-08" db="EMBL/GenBank/DDBJ databases">
        <authorList>
            <person name="Kucharzyk K."/>
            <person name="Murdoch R.W."/>
            <person name="Higgins S."/>
            <person name="Loffler F."/>
        </authorList>
    </citation>
    <scope>NUCLEOTIDE SEQUENCE</scope>
</reference>
<feature type="transmembrane region" description="Helical" evidence="1">
    <location>
        <begin position="65"/>
        <end position="85"/>
    </location>
</feature>
<gene>
    <name evidence="2" type="ORF">SDC9_208241</name>
</gene>
<evidence type="ECO:0000256" key="1">
    <source>
        <dbReference type="SAM" id="Phobius"/>
    </source>
</evidence>
<organism evidence="2">
    <name type="scientific">bioreactor metagenome</name>
    <dbReference type="NCBI Taxonomy" id="1076179"/>
    <lineage>
        <taxon>unclassified sequences</taxon>
        <taxon>metagenomes</taxon>
        <taxon>ecological metagenomes</taxon>
    </lineage>
</organism>
<feature type="transmembrane region" description="Helical" evidence="1">
    <location>
        <begin position="34"/>
        <end position="53"/>
    </location>
</feature>
<comment type="caution">
    <text evidence="2">The sequence shown here is derived from an EMBL/GenBank/DDBJ whole genome shotgun (WGS) entry which is preliminary data.</text>
</comment>
<evidence type="ECO:0008006" key="3">
    <source>
        <dbReference type="Google" id="ProtNLM"/>
    </source>
</evidence>
<sequence>MVYILRREFWWAVIPAGVMFTLALVAWVAQYNGFASGATFFLGLAATFAVLGLMPIGRNEKWPWIPAGICAVFGTLLMLGSGAFLQTAAGLIWPVILVLGGGFLIARTFIKKD</sequence>
<protein>
    <recommendedName>
        <fullName evidence="3">DUF5668 domain-containing protein</fullName>
    </recommendedName>
</protein>
<feature type="transmembrane region" description="Helical" evidence="1">
    <location>
        <begin position="9"/>
        <end position="28"/>
    </location>
</feature>
<keyword evidence="1" id="KW-0812">Transmembrane</keyword>